<evidence type="ECO:0000313" key="2">
    <source>
        <dbReference type="Proteomes" id="UP000029072"/>
    </source>
</evidence>
<evidence type="ECO:0008006" key="3">
    <source>
        <dbReference type="Google" id="ProtNLM"/>
    </source>
</evidence>
<dbReference type="AlphaFoldDB" id="A0A087AD94"/>
<dbReference type="STRING" id="1437609.BCAL_0351"/>
<evidence type="ECO:0000313" key="1">
    <source>
        <dbReference type="EMBL" id="KFI56744.1"/>
    </source>
</evidence>
<dbReference type="InterPro" id="IPR025427">
    <property type="entry name" value="DUF4160"/>
</dbReference>
<name>A0A087AD94_9BIFI</name>
<proteinExistence type="predicted"/>
<comment type="caution">
    <text evidence="1">The sequence shown here is derived from an EMBL/GenBank/DDBJ whole genome shotgun (WGS) entry which is preliminary data.</text>
</comment>
<sequence>MPEIFSFAGYSIYFTALDRDHGVHVHVAQGSRHDLARFVLNADGTVSLAHNKGGLSAKSIRRLQFFLTSNYGDVLAVWRMFFGDDYHFER</sequence>
<organism evidence="1 2">
    <name type="scientific">Bifidobacterium callitrichos DSM 23973</name>
    <dbReference type="NCBI Taxonomy" id="1437609"/>
    <lineage>
        <taxon>Bacteria</taxon>
        <taxon>Bacillati</taxon>
        <taxon>Actinomycetota</taxon>
        <taxon>Actinomycetes</taxon>
        <taxon>Bifidobacteriales</taxon>
        <taxon>Bifidobacteriaceae</taxon>
        <taxon>Bifidobacterium</taxon>
    </lineage>
</organism>
<dbReference type="RefSeq" id="WP_043166453.1">
    <property type="nucleotide sequence ID" value="NZ_JDUV01000013.1"/>
</dbReference>
<protein>
    <recommendedName>
        <fullName evidence="3">DUF4160 domain-containing protein</fullName>
    </recommendedName>
</protein>
<dbReference type="Proteomes" id="UP000029072">
    <property type="component" value="Unassembled WGS sequence"/>
</dbReference>
<dbReference type="OrthoDB" id="122670at2"/>
<dbReference type="Pfam" id="PF13711">
    <property type="entry name" value="DUF4160"/>
    <property type="match status" value="1"/>
</dbReference>
<dbReference type="EMBL" id="JGYS01000001">
    <property type="protein sequence ID" value="KFI56744.1"/>
    <property type="molecule type" value="Genomic_DNA"/>
</dbReference>
<gene>
    <name evidence="1" type="ORF">BCAL_0351</name>
</gene>
<reference evidence="1 2" key="1">
    <citation type="submission" date="2014-03" db="EMBL/GenBank/DDBJ databases">
        <title>Genomics of Bifidobacteria.</title>
        <authorList>
            <person name="Ventura M."/>
            <person name="Milani C."/>
            <person name="Lugli G.A."/>
        </authorList>
    </citation>
    <scope>NUCLEOTIDE SEQUENCE [LARGE SCALE GENOMIC DNA]</scope>
    <source>
        <strain evidence="1 2">DSM 23973</strain>
    </source>
</reference>
<accession>A0A087AD94</accession>
<dbReference type="eggNOG" id="ENOG5031Z1D">
    <property type="taxonomic scope" value="Bacteria"/>
</dbReference>